<accession>A0ABQ9YTQ0</accession>
<dbReference type="Proteomes" id="UP001234178">
    <property type="component" value="Unassembled WGS sequence"/>
</dbReference>
<proteinExistence type="predicted"/>
<name>A0ABQ9YTQ0_9CRUS</name>
<protein>
    <submittedName>
        <fullName evidence="1">Uncharacterized protein</fullName>
    </submittedName>
</protein>
<sequence>MDWIAFEKGYPFMPVSDAELSSFKWLGDVGPLVPIGGKVVKKEIFYTRCPILVQFSNQLTRVLAESW</sequence>
<evidence type="ECO:0000313" key="2">
    <source>
        <dbReference type="Proteomes" id="UP001234178"/>
    </source>
</evidence>
<reference evidence="1 2" key="1">
    <citation type="journal article" date="2023" name="Nucleic Acids Res.">
        <title>The hologenome of Daphnia magna reveals possible DNA methylation and microbiome-mediated evolution of the host genome.</title>
        <authorList>
            <person name="Chaturvedi A."/>
            <person name="Li X."/>
            <person name="Dhandapani V."/>
            <person name="Marshall H."/>
            <person name="Kissane S."/>
            <person name="Cuenca-Cambronero M."/>
            <person name="Asole G."/>
            <person name="Calvet F."/>
            <person name="Ruiz-Romero M."/>
            <person name="Marangio P."/>
            <person name="Guigo R."/>
            <person name="Rago D."/>
            <person name="Mirbahai L."/>
            <person name="Eastwood N."/>
            <person name="Colbourne J.K."/>
            <person name="Zhou J."/>
            <person name="Mallon E."/>
            <person name="Orsini L."/>
        </authorList>
    </citation>
    <scope>NUCLEOTIDE SEQUENCE [LARGE SCALE GENOMIC DNA]</scope>
    <source>
        <strain evidence="1">LRV0_1</strain>
    </source>
</reference>
<dbReference type="EMBL" id="JAOYFB010000001">
    <property type="protein sequence ID" value="KAK4003999.1"/>
    <property type="molecule type" value="Genomic_DNA"/>
</dbReference>
<comment type="caution">
    <text evidence="1">The sequence shown here is derived from an EMBL/GenBank/DDBJ whole genome shotgun (WGS) entry which is preliminary data.</text>
</comment>
<organism evidence="1 2">
    <name type="scientific">Daphnia magna</name>
    <dbReference type="NCBI Taxonomy" id="35525"/>
    <lineage>
        <taxon>Eukaryota</taxon>
        <taxon>Metazoa</taxon>
        <taxon>Ecdysozoa</taxon>
        <taxon>Arthropoda</taxon>
        <taxon>Crustacea</taxon>
        <taxon>Branchiopoda</taxon>
        <taxon>Diplostraca</taxon>
        <taxon>Cladocera</taxon>
        <taxon>Anomopoda</taxon>
        <taxon>Daphniidae</taxon>
        <taxon>Daphnia</taxon>
    </lineage>
</organism>
<gene>
    <name evidence="1" type="ORF">OUZ56_005743</name>
</gene>
<keyword evidence="2" id="KW-1185">Reference proteome</keyword>
<evidence type="ECO:0000313" key="1">
    <source>
        <dbReference type="EMBL" id="KAK4003999.1"/>
    </source>
</evidence>